<evidence type="ECO:0000313" key="1">
    <source>
        <dbReference type="EMBL" id="SVB76879.1"/>
    </source>
</evidence>
<proteinExistence type="predicted"/>
<gene>
    <name evidence="1" type="ORF">METZ01_LOCUS229733</name>
</gene>
<feature type="non-terminal residue" evidence="1">
    <location>
        <position position="414"/>
    </location>
</feature>
<reference evidence="1" key="1">
    <citation type="submission" date="2018-05" db="EMBL/GenBank/DDBJ databases">
        <authorList>
            <person name="Lanie J.A."/>
            <person name="Ng W.-L."/>
            <person name="Kazmierczak K.M."/>
            <person name="Andrzejewski T.M."/>
            <person name="Davidsen T.M."/>
            <person name="Wayne K.J."/>
            <person name="Tettelin H."/>
            <person name="Glass J.I."/>
            <person name="Rusch D."/>
            <person name="Podicherti R."/>
            <person name="Tsui H.-C.T."/>
            <person name="Winkler M.E."/>
        </authorList>
    </citation>
    <scope>NUCLEOTIDE SEQUENCE</scope>
</reference>
<sequence length="414" mass="46931">VIQNNNLSDIDWIESFALQSDDYDHLIHLLLEAGTPWSTAEIVVALLEHQLLREQEKSVNECEDWDEMYSPDKTYTSGQTIHFPLLGGLNGEVISIRNGDNPDYGEYQVIQILCEDDTTREFAGGMENNSLHKNFEFGSNGRSNTLRETAQQILKDHTQILEDKIESELLEHNDLVRLSGYWFPVDLLADINTGYLNLAEAALDLADGRPLSTKDLLQEIGMMTRESEEELLVFSLNYALQRDERFEDVGPSGQVLWFLTAMKPRDIVMSENYLACDPVGYLQESLTEDMKNLSLKLRDEFSENIEIQDMEGPVEVVLTYPHLRAGTLPLSAYTAHLFPSALVSPRVRITFIDALSSQSLPGWVALKERFVWGLAPLYKKYDVITGARITITPGIDLSESVISVERRNPIKDWV</sequence>
<dbReference type="AlphaFoldDB" id="A0A382GPG2"/>
<feature type="non-terminal residue" evidence="1">
    <location>
        <position position="1"/>
    </location>
</feature>
<protein>
    <submittedName>
        <fullName evidence="1">Uncharacterized protein</fullName>
    </submittedName>
</protein>
<name>A0A382GPG2_9ZZZZ</name>
<dbReference type="EMBL" id="UINC01056629">
    <property type="protein sequence ID" value="SVB76879.1"/>
    <property type="molecule type" value="Genomic_DNA"/>
</dbReference>
<accession>A0A382GPG2</accession>
<organism evidence="1">
    <name type="scientific">marine metagenome</name>
    <dbReference type="NCBI Taxonomy" id="408172"/>
    <lineage>
        <taxon>unclassified sequences</taxon>
        <taxon>metagenomes</taxon>
        <taxon>ecological metagenomes</taxon>
    </lineage>
</organism>